<keyword evidence="6" id="KW-1133">Transmembrane helix</keyword>
<dbReference type="InterPro" id="IPR036259">
    <property type="entry name" value="MFS_trans_sf"/>
</dbReference>
<keyword evidence="8" id="KW-1185">Reference proteome</keyword>
<gene>
    <name evidence="7" type="ORF">GFD30_11355</name>
</gene>
<feature type="transmembrane region" description="Helical" evidence="6">
    <location>
        <begin position="367"/>
        <end position="389"/>
    </location>
</feature>
<keyword evidence="3" id="KW-1003">Cell membrane</keyword>
<dbReference type="PANTHER" id="PTHR23535:SF2">
    <property type="entry name" value="SUGAR EFFLUX TRANSPORTER A-RELATED"/>
    <property type="match status" value="1"/>
</dbReference>
<sequence>MTSGKSDHVSSRTAMGSLAGAVLLLGIADSMVGSYLVLFASDQLRLDPLRVGIISSATAVGGIAVSWLLGRWFDRSPARWYTVAVAAASAVGLVLASRAASFEVLLLFGLTLLGSMAAAFPQLFAMARLVLGAGPVSQRSAPLLRSCWSTAWAIGPLLGAAVLSRSSYSGLLLTAAGVLVLVALVSLTVPPPRGGPTAEPEPDGSSSQPRSGAVAWFTTSVTLFFTAMFAGSVALPLYATRSLEQSPSSVGVLFSVCAVVEVAAALGLAAVPARIGQRALILSGMAAFVAYFGLVILAQGMPLLIIAQVARGFAIAVVGAAGIRFFQDLLAPATGRATTLFSNASTAGSLVAGVLTGLSIGRFGYSITLALCGAVAATAAAAFIGGTAAHRPVNTRTTALQCPATQDRGVRPGSSDQRSRRRRRAASTCCQQLANCDETSSKATFEDHRGSPRLRRCVGTRASRSSTTVSTGTVVSISRVAVSRRTGSNSVRSAMTWRRSAGLCTERSPVREARRWRTIAVGALRSTTWSKR</sequence>
<evidence type="ECO:0000256" key="3">
    <source>
        <dbReference type="ARBA" id="ARBA00022475"/>
    </source>
</evidence>
<dbReference type="Proteomes" id="UP000477750">
    <property type="component" value="Unassembled WGS sequence"/>
</dbReference>
<dbReference type="GO" id="GO:0005886">
    <property type="term" value="C:plasma membrane"/>
    <property type="evidence" value="ECO:0007669"/>
    <property type="project" value="UniProtKB-SubCell"/>
</dbReference>
<dbReference type="SUPFAM" id="SSF103473">
    <property type="entry name" value="MFS general substrate transporter"/>
    <property type="match status" value="1"/>
</dbReference>
<keyword evidence="4" id="KW-0762">Sugar transport</keyword>
<dbReference type="GO" id="GO:0022857">
    <property type="term" value="F:transmembrane transporter activity"/>
    <property type="evidence" value="ECO:0007669"/>
    <property type="project" value="InterPro"/>
</dbReference>
<dbReference type="EMBL" id="WIAO01000011">
    <property type="protein sequence ID" value="MQM26163.1"/>
    <property type="molecule type" value="Genomic_DNA"/>
</dbReference>
<feature type="transmembrane region" description="Helical" evidence="6">
    <location>
        <begin position="279"/>
        <end position="297"/>
    </location>
</feature>
<evidence type="ECO:0000256" key="2">
    <source>
        <dbReference type="ARBA" id="ARBA00022448"/>
    </source>
</evidence>
<name>A0A6L5G9A5_9ACTN</name>
<feature type="region of interest" description="Disordered" evidence="5">
    <location>
        <begin position="396"/>
        <end position="426"/>
    </location>
</feature>
<evidence type="ECO:0000256" key="1">
    <source>
        <dbReference type="ARBA" id="ARBA00004651"/>
    </source>
</evidence>
<evidence type="ECO:0000256" key="5">
    <source>
        <dbReference type="SAM" id="MobiDB-lite"/>
    </source>
</evidence>
<organism evidence="7 8">
    <name type="scientific">Glycomyces albidus</name>
    <dbReference type="NCBI Taxonomy" id="2656774"/>
    <lineage>
        <taxon>Bacteria</taxon>
        <taxon>Bacillati</taxon>
        <taxon>Actinomycetota</taxon>
        <taxon>Actinomycetes</taxon>
        <taxon>Glycomycetales</taxon>
        <taxon>Glycomycetaceae</taxon>
        <taxon>Glycomyces</taxon>
    </lineage>
</organism>
<accession>A0A6L5G9A5</accession>
<dbReference type="AlphaFoldDB" id="A0A6L5G9A5"/>
<dbReference type="InterPro" id="IPR011701">
    <property type="entry name" value="MFS"/>
</dbReference>
<dbReference type="PANTHER" id="PTHR23535">
    <property type="entry name" value="SUGAR EFFLUX TRANSPORTER A-RELATED"/>
    <property type="match status" value="1"/>
</dbReference>
<feature type="transmembrane region" description="Helical" evidence="6">
    <location>
        <begin position="309"/>
        <end position="327"/>
    </location>
</feature>
<feature type="transmembrane region" description="Helical" evidence="6">
    <location>
        <begin position="79"/>
        <end position="97"/>
    </location>
</feature>
<dbReference type="Gene3D" id="1.20.1250.20">
    <property type="entry name" value="MFS general substrate transporter like domains"/>
    <property type="match status" value="2"/>
</dbReference>
<feature type="transmembrane region" description="Helical" evidence="6">
    <location>
        <begin position="213"/>
        <end position="238"/>
    </location>
</feature>
<feature type="transmembrane region" description="Helical" evidence="6">
    <location>
        <begin position="170"/>
        <end position="189"/>
    </location>
</feature>
<feature type="transmembrane region" description="Helical" evidence="6">
    <location>
        <begin position="143"/>
        <end position="163"/>
    </location>
</feature>
<keyword evidence="6" id="KW-0472">Membrane</keyword>
<comment type="subcellular location">
    <subcellularLocation>
        <location evidence="1">Cell membrane</location>
        <topology evidence="1">Multi-pass membrane protein</topology>
    </subcellularLocation>
</comment>
<evidence type="ECO:0000313" key="7">
    <source>
        <dbReference type="EMBL" id="MQM26163.1"/>
    </source>
</evidence>
<proteinExistence type="predicted"/>
<evidence type="ECO:0000256" key="6">
    <source>
        <dbReference type="SAM" id="Phobius"/>
    </source>
</evidence>
<evidence type="ECO:0000313" key="8">
    <source>
        <dbReference type="Proteomes" id="UP000477750"/>
    </source>
</evidence>
<feature type="transmembrane region" description="Helical" evidence="6">
    <location>
        <begin position="250"/>
        <end position="273"/>
    </location>
</feature>
<feature type="transmembrane region" description="Helical" evidence="6">
    <location>
        <begin position="104"/>
        <end position="131"/>
    </location>
</feature>
<keyword evidence="2" id="KW-0813">Transport</keyword>
<comment type="caution">
    <text evidence="7">The sequence shown here is derived from an EMBL/GenBank/DDBJ whole genome shotgun (WGS) entry which is preliminary data.</text>
</comment>
<keyword evidence="6" id="KW-0812">Transmembrane</keyword>
<dbReference type="Pfam" id="PF07690">
    <property type="entry name" value="MFS_1"/>
    <property type="match status" value="1"/>
</dbReference>
<feature type="transmembrane region" description="Helical" evidence="6">
    <location>
        <begin position="51"/>
        <end position="73"/>
    </location>
</feature>
<dbReference type="RefSeq" id="WP_153025329.1">
    <property type="nucleotide sequence ID" value="NZ_WIAO01000011.1"/>
</dbReference>
<evidence type="ECO:0000256" key="4">
    <source>
        <dbReference type="ARBA" id="ARBA00022597"/>
    </source>
</evidence>
<reference evidence="7 8" key="1">
    <citation type="submission" date="2019-10" db="EMBL/GenBank/DDBJ databases">
        <title>Glycomyces albidus sp. nov., a novel actinomycete isolated from rhizosphere soil of wheat (Triticum aestivum L.).</title>
        <authorList>
            <person name="Qian L."/>
        </authorList>
    </citation>
    <scope>NUCLEOTIDE SEQUENCE [LARGE SCALE GENOMIC DNA]</scope>
    <source>
        <strain evidence="7 8">NEAU-7082</strain>
    </source>
</reference>
<protein>
    <submittedName>
        <fullName evidence="7">MFS transporter</fullName>
    </submittedName>
</protein>
<feature type="transmembrane region" description="Helical" evidence="6">
    <location>
        <begin position="20"/>
        <end position="39"/>
    </location>
</feature>